<feature type="compositionally biased region" description="Low complexity" evidence="3">
    <location>
        <begin position="454"/>
        <end position="468"/>
    </location>
</feature>
<protein>
    <submittedName>
        <fullName evidence="6">Rna recognition motif-containing protein</fullName>
    </submittedName>
</protein>
<evidence type="ECO:0000256" key="3">
    <source>
        <dbReference type="SAM" id="MobiDB-lite"/>
    </source>
</evidence>
<dbReference type="EMBL" id="AZIL01000356">
    <property type="protein sequence ID" value="EWM27988.1"/>
    <property type="molecule type" value="Genomic_DNA"/>
</dbReference>
<dbReference type="Pfam" id="PF08719">
    <property type="entry name" value="NADAR"/>
    <property type="match status" value="1"/>
</dbReference>
<dbReference type="SUPFAM" id="SSF49879">
    <property type="entry name" value="SMAD/FHA domain"/>
    <property type="match status" value="1"/>
</dbReference>
<dbReference type="Gene3D" id="3.30.70.330">
    <property type="match status" value="1"/>
</dbReference>
<dbReference type="PANTHER" id="PTHR48027">
    <property type="entry name" value="HETEROGENEOUS NUCLEAR RIBONUCLEOPROTEIN 87F-RELATED"/>
    <property type="match status" value="1"/>
</dbReference>
<feature type="domain" description="FHA" evidence="4">
    <location>
        <begin position="231"/>
        <end position="281"/>
    </location>
</feature>
<evidence type="ECO:0000313" key="7">
    <source>
        <dbReference type="Proteomes" id="UP000019335"/>
    </source>
</evidence>
<gene>
    <name evidence="6" type="ORF">Naga_100008g42</name>
</gene>
<evidence type="ECO:0000259" key="4">
    <source>
        <dbReference type="PROSITE" id="PS50006"/>
    </source>
</evidence>
<dbReference type="PROSITE" id="PS50102">
    <property type="entry name" value="RRM"/>
    <property type="match status" value="1"/>
</dbReference>
<dbReference type="InterPro" id="IPR052462">
    <property type="entry name" value="SLIRP/GR-RBP-like"/>
</dbReference>
<dbReference type="InterPro" id="IPR035979">
    <property type="entry name" value="RBD_domain_sf"/>
</dbReference>
<name>W7TWY4_9STRA</name>
<dbReference type="PROSITE" id="PS50006">
    <property type="entry name" value="FHA_DOMAIN"/>
    <property type="match status" value="1"/>
</dbReference>
<keyword evidence="7" id="KW-1185">Reference proteome</keyword>
<comment type="caution">
    <text evidence="6">The sequence shown here is derived from an EMBL/GenBank/DDBJ whole genome shotgun (WGS) entry which is preliminary data.</text>
</comment>
<keyword evidence="1 2" id="KW-0694">RNA-binding</keyword>
<dbReference type="AlphaFoldDB" id="W7TWY4"/>
<dbReference type="Pfam" id="PF00498">
    <property type="entry name" value="FHA"/>
    <property type="match status" value="1"/>
</dbReference>
<evidence type="ECO:0000256" key="1">
    <source>
        <dbReference type="ARBA" id="ARBA00022884"/>
    </source>
</evidence>
<accession>W7TWY4</accession>
<dbReference type="OrthoDB" id="206452at2759"/>
<evidence type="ECO:0000256" key="2">
    <source>
        <dbReference type="PROSITE-ProRule" id="PRU00176"/>
    </source>
</evidence>
<dbReference type="CDD" id="cd15457">
    <property type="entry name" value="NADAR"/>
    <property type="match status" value="1"/>
</dbReference>
<dbReference type="InterPro" id="IPR008984">
    <property type="entry name" value="SMAD_FHA_dom_sf"/>
</dbReference>
<dbReference type="InterPro" id="IPR037238">
    <property type="entry name" value="YbiA-like_sf"/>
</dbReference>
<dbReference type="Pfam" id="PF00076">
    <property type="entry name" value="RRM_1"/>
    <property type="match status" value="1"/>
</dbReference>
<reference evidence="6 7" key="1">
    <citation type="journal article" date="2014" name="Mol. Plant">
        <title>Chromosome Scale Genome Assembly and Transcriptome Profiling of Nannochloropsis gaditana in Nitrogen Depletion.</title>
        <authorList>
            <person name="Corteggiani Carpinelli E."/>
            <person name="Telatin A."/>
            <person name="Vitulo N."/>
            <person name="Forcato C."/>
            <person name="D'Angelo M."/>
            <person name="Schiavon R."/>
            <person name="Vezzi A."/>
            <person name="Giacometti G.M."/>
            <person name="Morosinotto T."/>
            <person name="Valle G."/>
        </authorList>
    </citation>
    <scope>NUCLEOTIDE SEQUENCE [LARGE SCALE GENOMIC DNA]</scope>
    <source>
        <strain evidence="6 7">B-31</strain>
    </source>
</reference>
<feature type="compositionally biased region" description="Basic and acidic residues" evidence="3">
    <location>
        <begin position="481"/>
        <end position="500"/>
    </location>
</feature>
<dbReference type="GO" id="GO:0003723">
    <property type="term" value="F:RNA binding"/>
    <property type="evidence" value="ECO:0007669"/>
    <property type="project" value="UniProtKB-UniRule"/>
</dbReference>
<feature type="compositionally biased region" description="Basic and acidic residues" evidence="3">
    <location>
        <begin position="520"/>
        <end position="556"/>
    </location>
</feature>
<dbReference type="Gene3D" id="2.60.200.20">
    <property type="match status" value="1"/>
</dbReference>
<evidence type="ECO:0000259" key="5">
    <source>
        <dbReference type="PROSITE" id="PS50102"/>
    </source>
</evidence>
<dbReference type="SUPFAM" id="SSF143990">
    <property type="entry name" value="YbiA-like"/>
    <property type="match status" value="1"/>
</dbReference>
<feature type="compositionally biased region" description="Basic and acidic residues" evidence="3">
    <location>
        <begin position="563"/>
        <end position="604"/>
    </location>
</feature>
<dbReference type="SMART" id="SM00360">
    <property type="entry name" value="RRM"/>
    <property type="match status" value="1"/>
</dbReference>
<feature type="domain" description="RRM" evidence="5">
    <location>
        <begin position="338"/>
        <end position="415"/>
    </location>
</feature>
<dbReference type="SUPFAM" id="SSF54928">
    <property type="entry name" value="RNA-binding domain, RBD"/>
    <property type="match status" value="1"/>
</dbReference>
<dbReference type="Proteomes" id="UP000019335">
    <property type="component" value="Chromosome 5"/>
</dbReference>
<dbReference type="InterPro" id="IPR012816">
    <property type="entry name" value="NADAR"/>
</dbReference>
<feature type="region of interest" description="Disordered" evidence="3">
    <location>
        <begin position="409"/>
        <end position="628"/>
    </location>
</feature>
<evidence type="ECO:0000313" key="6">
    <source>
        <dbReference type="EMBL" id="EWM27988.1"/>
    </source>
</evidence>
<proteinExistence type="predicted"/>
<dbReference type="InterPro" id="IPR012677">
    <property type="entry name" value="Nucleotide-bd_a/b_plait_sf"/>
</dbReference>
<feature type="compositionally biased region" description="Basic residues" evidence="3">
    <location>
        <begin position="605"/>
        <end position="628"/>
    </location>
</feature>
<organism evidence="6 7">
    <name type="scientific">Nannochloropsis gaditana</name>
    <dbReference type="NCBI Taxonomy" id="72520"/>
    <lineage>
        <taxon>Eukaryota</taxon>
        <taxon>Sar</taxon>
        <taxon>Stramenopiles</taxon>
        <taxon>Ochrophyta</taxon>
        <taxon>Eustigmatophyceae</taxon>
        <taxon>Eustigmatales</taxon>
        <taxon>Monodopsidaceae</taxon>
        <taxon>Nannochloropsis</taxon>
    </lineage>
</organism>
<dbReference type="InterPro" id="IPR000253">
    <property type="entry name" value="FHA_dom"/>
</dbReference>
<sequence>MASAVDRRVFDPDKKASVRVLDDSAATARRLVESRITAFTGEYDFLSTLSKSRVVLPGEGVMEGEGFQAYPTVEHALQASKSSDPTYRQSILSSKDALEAKRRGAKAPNVDKQAWKLKSLVVMEALLRDKFRRHKGLRQQLMNTGTKQLVYENEHNDQFWGTCKGKGHNHLGQLLERVRADEKEGLLGILLWAKQVFNATSDSKVRLDVSVTREGHPLPEADLTLERKAIVTFGKLAENDVPVAHPSTSRFHAMVVVSQPYGPLLVDLEAANGSFLDERRLEPFKGAALHSGVSEVALGTSSRRYTFTFDLAAAAKRSLALYEVLEDPLKLAAARPELGVFMNNLPKDVTEEMVRDFVADCGTVLSVAVPRHRTSQEPRGFAIVMFGTEAAVVSALKLDRDLMGGSEVRVRRRKKDEEHGPSGGVGPREARVGNTGSRSRASERGSPRNASLAMSSDPLSSTDSPSMTDAAATASARLQQRARESKSGEDERRRGREGGGRRHSRSGSSSAERRERRRGGREEEVDGRCGRDRAGWREVRSASRSRERVRGRERERSHRHRAEHRDRHYGSPRRERGRDRSSDRVWEPSRSGRGERGSDRSRSRERPRRGARKSPTPPRRRAERRSSS</sequence>
<dbReference type="InterPro" id="IPR000504">
    <property type="entry name" value="RRM_dom"/>
</dbReference>
<dbReference type="Gene3D" id="1.10.357.40">
    <property type="entry name" value="YbiA-like"/>
    <property type="match status" value="1"/>
</dbReference>